<evidence type="ECO:0000313" key="2">
    <source>
        <dbReference type="Proteomes" id="UP001249851"/>
    </source>
</evidence>
<comment type="caution">
    <text evidence="1">The sequence shown here is derived from an EMBL/GenBank/DDBJ whole genome shotgun (WGS) entry which is preliminary data.</text>
</comment>
<dbReference type="AlphaFoldDB" id="A0AAD9V942"/>
<proteinExistence type="predicted"/>
<sequence>MTLDLKLAIQILMEISMLLSVSKETKIELEFLCKRQNILYNLYFLTRNLKKTVIKITYSGVKELFTMFILEFSYVTKKNLKKSCEKHLKFSDQ</sequence>
<dbReference type="EMBL" id="JARQWQ010000018">
    <property type="protein sequence ID" value="KAK2565789.1"/>
    <property type="molecule type" value="Genomic_DNA"/>
</dbReference>
<protein>
    <submittedName>
        <fullName evidence="1">Uncharacterized protein</fullName>
    </submittedName>
</protein>
<dbReference type="Proteomes" id="UP001249851">
    <property type="component" value="Unassembled WGS sequence"/>
</dbReference>
<reference evidence="1" key="2">
    <citation type="journal article" date="2023" name="Science">
        <title>Genomic signatures of disease resistance in endangered staghorn corals.</title>
        <authorList>
            <person name="Vollmer S.V."/>
            <person name="Selwyn J.D."/>
            <person name="Despard B.A."/>
            <person name="Roesel C.L."/>
        </authorList>
    </citation>
    <scope>NUCLEOTIDE SEQUENCE</scope>
    <source>
        <strain evidence="1">K2</strain>
    </source>
</reference>
<evidence type="ECO:0000313" key="1">
    <source>
        <dbReference type="EMBL" id="KAK2565789.1"/>
    </source>
</evidence>
<organism evidence="1 2">
    <name type="scientific">Acropora cervicornis</name>
    <name type="common">Staghorn coral</name>
    <dbReference type="NCBI Taxonomy" id="6130"/>
    <lineage>
        <taxon>Eukaryota</taxon>
        <taxon>Metazoa</taxon>
        <taxon>Cnidaria</taxon>
        <taxon>Anthozoa</taxon>
        <taxon>Hexacorallia</taxon>
        <taxon>Scleractinia</taxon>
        <taxon>Astrocoeniina</taxon>
        <taxon>Acroporidae</taxon>
        <taxon>Acropora</taxon>
    </lineage>
</organism>
<name>A0AAD9V942_ACRCE</name>
<gene>
    <name evidence="1" type="ORF">P5673_010053</name>
</gene>
<keyword evidence="2" id="KW-1185">Reference proteome</keyword>
<accession>A0AAD9V942</accession>
<reference evidence="1" key="1">
    <citation type="journal article" date="2023" name="G3 (Bethesda)">
        <title>Whole genome assembly and annotation of the endangered Caribbean coral Acropora cervicornis.</title>
        <authorList>
            <person name="Selwyn J.D."/>
            <person name="Vollmer S.V."/>
        </authorList>
    </citation>
    <scope>NUCLEOTIDE SEQUENCE</scope>
    <source>
        <strain evidence="1">K2</strain>
    </source>
</reference>